<dbReference type="EMBL" id="JADGKB010000007">
    <property type="protein sequence ID" value="KAJ3261138.1"/>
    <property type="molecule type" value="Genomic_DNA"/>
</dbReference>
<feature type="coiled-coil region" evidence="1">
    <location>
        <begin position="883"/>
        <end position="924"/>
    </location>
</feature>
<sequence>MPLQRQSEREDIMLTQRRSSLLRRESKTNAEGVESDEVKVWKSLYFEAMLKLKNEQAKKQTPRDSQQFVDTNWLQGELAIAKSDKEQLEFQVAQLKSELLLLKSQMEDSMDDKKLVEPPVRSRSGSEATHVNPTEDFYDSWLQSDFSDTISPTDIDSLASPYSINVEDLQRRAIEKLETLSISKSAVIRSYETFEDTCLDILVNVLQWKNHPDLKPQKMVIKLEEDSLSIKYEDLETDRYNIISQSVAFLPYFKKLEDNCLNLLVSVIYWKNQEIRQPLTKTVIMEGDISVILNEKESELYQTILSNMDQQSKEELPSNYNDLQEMAIDIIRQRKPSTEAFVQGHCSFNDLIVLILSSILQWKEQVDHKSIKLQINVDQSNTFTVNYFDFPERALDVVRRNRNLKNCVNNAEEICLQVILELFKWKKLDDGSEFSQSVIVDGAKCVALTAREDAFYKMYLDRATRASRSSNQSESSEGSDIGITARRNSSNVDISKIQRQALKVLENAERSIKPVQKLNLSLEDQCVEILVTLLQWKDKTDGETLQIKFSLVDNSFSTQYVDCPEDSLLYFSEKILPDTTLPNLEDVCLEAVLEIIRWKNEYPDTPLQKTVLVNGRNAVLLNEREVQMFRYINENTLGIPKLNLTEIQEMAVDIIRQKKPATDSVTITNCTLESISLNILVAVLQWKDQILNNELQISFVVEKNTMDITFTNLPSPNSIHQTKALNNFVLTLEEICLQLIVQAIEWKEEGLLKRNIIINGESGVILDDTALALYYSMNVDSPQSNAVQSTSDRENHKVSIDFSDLQAKAISQLRSKDVSMEPVGQENLSLEEVCLQVLVNILQWKNVKAKDPFQISIVVEGENTQIIEQPLKKSKRVQPVETNEQVAALEKKLKEQKQKAKQERRALEDLLMKQFQRVRELEDDDQED</sequence>
<gene>
    <name evidence="3" type="ORF">HK103_006447</name>
</gene>
<dbReference type="AlphaFoldDB" id="A0AAD5ULA4"/>
<evidence type="ECO:0000256" key="1">
    <source>
        <dbReference type="SAM" id="Coils"/>
    </source>
</evidence>
<keyword evidence="4" id="KW-1185">Reference proteome</keyword>
<feature type="region of interest" description="Disordered" evidence="2">
    <location>
        <begin position="111"/>
        <end position="131"/>
    </location>
</feature>
<keyword evidence="1" id="KW-0175">Coiled coil</keyword>
<evidence type="ECO:0000256" key="2">
    <source>
        <dbReference type="SAM" id="MobiDB-lite"/>
    </source>
</evidence>
<evidence type="ECO:0000313" key="3">
    <source>
        <dbReference type="EMBL" id="KAJ3261138.1"/>
    </source>
</evidence>
<evidence type="ECO:0000313" key="4">
    <source>
        <dbReference type="Proteomes" id="UP001210925"/>
    </source>
</evidence>
<comment type="caution">
    <text evidence="3">The sequence shown here is derived from an EMBL/GenBank/DDBJ whole genome shotgun (WGS) entry which is preliminary data.</text>
</comment>
<protein>
    <submittedName>
        <fullName evidence="3">Uncharacterized protein</fullName>
    </submittedName>
</protein>
<organism evidence="3 4">
    <name type="scientific">Boothiomyces macroporosus</name>
    <dbReference type="NCBI Taxonomy" id="261099"/>
    <lineage>
        <taxon>Eukaryota</taxon>
        <taxon>Fungi</taxon>
        <taxon>Fungi incertae sedis</taxon>
        <taxon>Chytridiomycota</taxon>
        <taxon>Chytridiomycota incertae sedis</taxon>
        <taxon>Chytridiomycetes</taxon>
        <taxon>Rhizophydiales</taxon>
        <taxon>Terramycetaceae</taxon>
        <taxon>Boothiomyces</taxon>
    </lineage>
</organism>
<name>A0AAD5ULA4_9FUNG</name>
<proteinExistence type="predicted"/>
<reference evidence="3" key="1">
    <citation type="submission" date="2020-05" db="EMBL/GenBank/DDBJ databases">
        <title>Phylogenomic resolution of chytrid fungi.</title>
        <authorList>
            <person name="Stajich J.E."/>
            <person name="Amses K."/>
            <person name="Simmons R."/>
            <person name="Seto K."/>
            <person name="Myers J."/>
            <person name="Bonds A."/>
            <person name="Quandt C.A."/>
            <person name="Barry K."/>
            <person name="Liu P."/>
            <person name="Grigoriev I."/>
            <person name="Longcore J.E."/>
            <person name="James T.Y."/>
        </authorList>
    </citation>
    <scope>NUCLEOTIDE SEQUENCE</scope>
    <source>
        <strain evidence="3">PLAUS21</strain>
    </source>
</reference>
<dbReference type="Proteomes" id="UP001210925">
    <property type="component" value="Unassembled WGS sequence"/>
</dbReference>
<accession>A0AAD5ULA4</accession>